<keyword evidence="7" id="KW-1185">Reference proteome</keyword>
<feature type="transmembrane region" description="Helical" evidence="5">
    <location>
        <begin position="135"/>
        <end position="157"/>
    </location>
</feature>
<dbReference type="EMBL" id="JBBHJZ010000004">
    <property type="protein sequence ID" value="MEJ5978646.1"/>
    <property type="molecule type" value="Genomic_DNA"/>
</dbReference>
<accession>A0ABU8RZY8</accession>
<dbReference type="InterPro" id="IPR007269">
    <property type="entry name" value="ICMT_MeTrfase"/>
</dbReference>
<gene>
    <name evidence="6" type="ORF">WG901_18480</name>
</gene>
<evidence type="ECO:0000256" key="5">
    <source>
        <dbReference type="SAM" id="Phobius"/>
    </source>
</evidence>
<feature type="transmembrane region" description="Helical" evidence="5">
    <location>
        <begin position="54"/>
        <end position="77"/>
    </location>
</feature>
<evidence type="ECO:0000256" key="2">
    <source>
        <dbReference type="ARBA" id="ARBA00022692"/>
    </source>
</evidence>
<dbReference type="RefSeq" id="WP_339588585.1">
    <property type="nucleotide sequence ID" value="NZ_JBBHJZ010000004.1"/>
</dbReference>
<keyword evidence="3 5" id="KW-1133">Transmembrane helix</keyword>
<feature type="transmembrane region" description="Helical" evidence="5">
    <location>
        <begin position="308"/>
        <end position="333"/>
    </location>
</feature>
<feature type="transmembrane region" description="Helical" evidence="5">
    <location>
        <begin position="264"/>
        <end position="283"/>
    </location>
</feature>
<evidence type="ECO:0000256" key="4">
    <source>
        <dbReference type="ARBA" id="ARBA00023136"/>
    </source>
</evidence>
<sequence>MSERQQAPATRPVSDVSAGVGLSGLFGLFLWIAICRNWATIADLFAFPGPRAPMSGAYAALLTLAFTSLPMIAWSVLVDKVHRRASTGIDWTRPRRLADTVDVSITKLAGLWATWAIIGFFYCIARWYWRDGYLFAMEVIGVAAVPLFVLSVPYVLWLDRLLVNPRDGAWHFGAMLIGREPYDPAEVKRHLLAWAVKGFFCAFMISILPGGFRAIVELDFASIPADPVQLSWRLIDLLFLIDVQIGTVGYLMTLKPFDAQIRSANPYLAGWVAALMCYPPFILMGEGGPLSYHEHSADWGIWLQGHTALLWVWGAMLVFLTAIYAWATVAFGLRFSNLTYRGVLTNGPYRFTRHPAYLSKNLFWWLSTLPFFATTGALTDVVRNTTIMALVSAVYFWRAKTEEKHLLGEDPKYRAYHAWMSENALITRSFNRLGRKLRERGQAHQVQPAE</sequence>
<feature type="transmembrane region" description="Helical" evidence="5">
    <location>
        <begin position="12"/>
        <end position="34"/>
    </location>
</feature>
<evidence type="ECO:0000256" key="1">
    <source>
        <dbReference type="ARBA" id="ARBA00004141"/>
    </source>
</evidence>
<evidence type="ECO:0000256" key="3">
    <source>
        <dbReference type="ARBA" id="ARBA00022989"/>
    </source>
</evidence>
<proteinExistence type="predicted"/>
<keyword evidence="2 5" id="KW-0812">Transmembrane</keyword>
<keyword evidence="4 5" id="KW-0472">Membrane</keyword>
<comment type="subcellular location">
    <subcellularLocation>
        <location evidence="1">Membrane</location>
        <topology evidence="1">Multi-pass membrane protein</topology>
    </subcellularLocation>
</comment>
<feature type="transmembrane region" description="Helical" evidence="5">
    <location>
        <begin position="232"/>
        <end position="252"/>
    </location>
</feature>
<protein>
    <submittedName>
        <fullName evidence="6">Isoprenylcysteine carboxylmethyltransferase family protein</fullName>
    </submittedName>
</protein>
<evidence type="ECO:0000313" key="7">
    <source>
        <dbReference type="Proteomes" id="UP001361239"/>
    </source>
</evidence>
<name>A0ABU8RZY8_9SPHN</name>
<comment type="caution">
    <text evidence="6">The sequence shown here is derived from an EMBL/GenBank/DDBJ whole genome shotgun (WGS) entry which is preliminary data.</text>
</comment>
<dbReference type="Pfam" id="PF04140">
    <property type="entry name" value="ICMT"/>
    <property type="match status" value="1"/>
</dbReference>
<feature type="transmembrane region" description="Helical" evidence="5">
    <location>
        <begin position="109"/>
        <end position="129"/>
    </location>
</feature>
<reference evidence="6 7" key="1">
    <citation type="submission" date="2024-03" db="EMBL/GenBank/DDBJ databases">
        <authorList>
            <person name="Jo J.-H."/>
        </authorList>
    </citation>
    <scope>NUCLEOTIDE SEQUENCE [LARGE SCALE GENOMIC DNA]</scope>
    <source>
        <strain evidence="6 7">PS1R-30</strain>
    </source>
</reference>
<dbReference type="Proteomes" id="UP001361239">
    <property type="component" value="Unassembled WGS sequence"/>
</dbReference>
<organism evidence="6 7">
    <name type="scientific">Novosphingobium anseongense</name>
    <dbReference type="NCBI Taxonomy" id="3133436"/>
    <lineage>
        <taxon>Bacteria</taxon>
        <taxon>Pseudomonadati</taxon>
        <taxon>Pseudomonadota</taxon>
        <taxon>Alphaproteobacteria</taxon>
        <taxon>Sphingomonadales</taxon>
        <taxon>Sphingomonadaceae</taxon>
        <taxon>Novosphingobium</taxon>
    </lineage>
</organism>
<dbReference type="Gene3D" id="1.20.120.1630">
    <property type="match status" value="1"/>
</dbReference>
<evidence type="ECO:0000313" key="6">
    <source>
        <dbReference type="EMBL" id="MEJ5978646.1"/>
    </source>
</evidence>
<feature type="transmembrane region" description="Helical" evidence="5">
    <location>
        <begin position="191"/>
        <end position="212"/>
    </location>
</feature>